<comment type="caution">
    <text evidence="8">The sequence shown here is derived from an EMBL/GenBank/DDBJ whole genome shotgun (WGS) entry which is preliminary data.</text>
</comment>
<keyword evidence="9" id="KW-1185">Reference proteome</keyword>
<evidence type="ECO:0000313" key="9">
    <source>
        <dbReference type="Proteomes" id="UP000541444"/>
    </source>
</evidence>
<gene>
    <name evidence="8" type="ORF">GIB67_021062</name>
</gene>
<dbReference type="EMBL" id="JACGCM010001009">
    <property type="protein sequence ID" value="KAF6162913.1"/>
    <property type="molecule type" value="Genomic_DNA"/>
</dbReference>
<dbReference type="Pfam" id="PF00657">
    <property type="entry name" value="Lipase_GDSL"/>
    <property type="match status" value="1"/>
</dbReference>
<keyword evidence="7" id="KW-0443">Lipid metabolism</keyword>
<comment type="similarity">
    <text evidence="2">Belongs to the 'GDSL' lipolytic enzyme family.</text>
</comment>
<accession>A0A7J7N753</accession>
<keyword evidence="6" id="KW-0442">Lipid degradation</keyword>
<dbReference type="InterPro" id="IPR001087">
    <property type="entry name" value="GDSL"/>
</dbReference>
<protein>
    <recommendedName>
        <fullName evidence="10">GDSL esterase/lipase</fullName>
    </recommendedName>
</protein>
<evidence type="ECO:0000256" key="7">
    <source>
        <dbReference type="ARBA" id="ARBA00023098"/>
    </source>
</evidence>
<name>A0A7J7N753_9MAGN</name>
<dbReference type="GO" id="GO:0005576">
    <property type="term" value="C:extracellular region"/>
    <property type="evidence" value="ECO:0007669"/>
    <property type="project" value="UniProtKB-SubCell"/>
</dbReference>
<keyword evidence="5" id="KW-0378">Hydrolase</keyword>
<dbReference type="GO" id="GO:0016042">
    <property type="term" value="P:lipid catabolic process"/>
    <property type="evidence" value="ECO:0007669"/>
    <property type="project" value="UniProtKB-KW"/>
</dbReference>
<evidence type="ECO:0000256" key="5">
    <source>
        <dbReference type="ARBA" id="ARBA00022801"/>
    </source>
</evidence>
<comment type="subcellular location">
    <subcellularLocation>
        <location evidence="1">Secreted</location>
    </subcellularLocation>
</comment>
<evidence type="ECO:0000313" key="8">
    <source>
        <dbReference type="EMBL" id="KAF6162913.1"/>
    </source>
</evidence>
<dbReference type="InterPro" id="IPR051238">
    <property type="entry name" value="GDSL_esterase/lipase"/>
</dbReference>
<evidence type="ECO:0000256" key="6">
    <source>
        <dbReference type="ARBA" id="ARBA00022963"/>
    </source>
</evidence>
<dbReference type="InterPro" id="IPR036514">
    <property type="entry name" value="SGNH_hydro_sf"/>
</dbReference>
<dbReference type="OrthoDB" id="1600564at2759"/>
<keyword evidence="4" id="KW-0732">Signal</keyword>
<dbReference type="GO" id="GO:0016788">
    <property type="term" value="F:hydrolase activity, acting on ester bonds"/>
    <property type="evidence" value="ECO:0007669"/>
    <property type="project" value="InterPro"/>
</dbReference>
<sequence length="245" mass="27923">MDRQIANLREEIIPELQRNIVGDITIEGFLAKSLFYSNIGSNDYLTNYLYPPSYEPILYPVPAYRDHLIEVYTAQLKELHNLGARKFLISGLAPFGCIPFYISIFSRKNDNVEAWKYYPCSDIHYAGESNGSQRSSGTNIFYSEELNGLEVSEIVPKGDYDAAVNGEWPSKDISSVHQGRVYESPTLDDEQNSFDSQQCSFDIQKQNTEPFMSSESLSPNAYNDWDEGFHFLETEWSEQDTAVAL</sequence>
<evidence type="ECO:0000256" key="4">
    <source>
        <dbReference type="ARBA" id="ARBA00022729"/>
    </source>
</evidence>
<organism evidence="8 9">
    <name type="scientific">Kingdonia uniflora</name>
    <dbReference type="NCBI Taxonomy" id="39325"/>
    <lineage>
        <taxon>Eukaryota</taxon>
        <taxon>Viridiplantae</taxon>
        <taxon>Streptophyta</taxon>
        <taxon>Embryophyta</taxon>
        <taxon>Tracheophyta</taxon>
        <taxon>Spermatophyta</taxon>
        <taxon>Magnoliopsida</taxon>
        <taxon>Ranunculales</taxon>
        <taxon>Circaeasteraceae</taxon>
        <taxon>Kingdonia</taxon>
    </lineage>
</organism>
<dbReference type="Proteomes" id="UP000541444">
    <property type="component" value="Unassembled WGS sequence"/>
</dbReference>
<evidence type="ECO:0000256" key="1">
    <source>
        <dbReference type="ARBA" id="ARBA00004613"/>
    </source>
</evidence>
<dbReference type="PANTHER" id="PTHR45650">
    <property type="entry name" value="GDSL-LIKE LIPASE/ACYLHYDROLASE-RELATED"/>
    <property type="match status" value="1"/>
</dbReference>
<evidence type="ECO:0008006" key="10">
    <source>
        <dbReference type="Google" id="ProtNLM"/>
    </source>
</evidence>
<keyword evidence="3" id="KW-0964">Secreted</keyword>
<evidence type="ECO:0000256" key="2">
    <source>
        <dbReference type="ARBA" id="ARBA00008668"/>
    </source>
</evidence>
<proteinExistence type="inferred from homology"/>
<evidence type="ECO:0000256" key="3">
    <source>
        <dbReference type="ARBA" id="ARBA00022525"/>
    </source>
</evidence>
<reference evidence="8 9" key="1">
    <citation type="journal article" date="2020" name="IScience">
        <title>Genome Sequencing of the Endangered Kingdonia uniflora (Circaeasteraceae, Ranunculales) Reveals Potential Mechanisms of Evolutionary Specialization.</title>
        <authorList>
            <person name="Sun Y."/>
            <person name="Deng T."/>
            <person name="Zhang A."/>
            <person name="Moore M.J."/>
            <person name="Landis J.B."/>
            <person name="Lin N."/>
            <person name="Zhang H."/>
            <person name="Zhang X."/>
            <person name="Huang J."/>
            <person name="Zhang X."/>
            <person name="Sun H."/>
            <person name="Wang H."/>
        </authorList>
    </citation>
    <scope>NUCLEOTIDE SEQUENCE [LARGE SCALE GENOMIC DNA]</scope>
    <source>
        <strain evidence="8">TB1705</strain>
        <tissue evidence="8">Leaf</tissue>
    </source>
</reference>
<dbReference type="PANTHER" id="PTHR45650:SF8">
    <property type="entry name" value="GDSL ESTERASE_LIPASE"/>
    <property type="match status" value="1"/>
</dbReference>
<dbReference type="AlphaFoldDB" id="A0A7J7N753"/>
<dbReference type="Gene3D" id="3.40.50.1110">
    <property type="entry name" value="SGNH hydrolase"/>
    <property type="match status" value="1"/>
</dbReference>